<evidence type="ECO:0000256" key="1">
    <source>
        <dbReference type="SAM" id="MobiDB-lite"/>
    </source>
</evidence>
<feature type="region of interest" description="Disordered" evidence="1">
    <location>
        <begin position="1"/>
        <end position="27"/>
    </location>
</feature>
<proteinExistence type="predicted"/>
<keyword evidence="3" id="KW-1185">Reference proteome</keyword>
<dbReference type="EMBL" id="JACVVK020000147">
    <property type="protein sequence ID" value="KAK7488749.1"/>
    <property type="molecule type" value="Genomic_DNA"/>
</dbReference>
<protein>
    <submittedName>
        <fullName evidence="2">Uncharacterized protein</fullName>
    </submittedName>
</protein>
<name>A0ABD0KNU7_9CAEN</name>
<gene>
    <name evidence="2" type="ORF">BaRGS_00020046</name>
</gene>
<evidence type="ECO:0000313" key="3">
    <source>
        <dbReference type="Proteomes" id="UP001519460"/>
    </source>
</evidence>
<evidence type="ECO:0000313" key="2">
    <source>
        <dbReference type="EMBL" id="KAK7488749.1"/>
    </source>
</evidence>
<comment type="caution">
    <text evidence="2">The sequence shown here is derived from an EMBL/GenBank/DDBJ whole genome shotgun (WGS) entry which is preliminary data.</text>
</comment>
<accession>A0ABD0KNU7</accession>
<sequence>MTVMLARSTQSDEQRPAPADHGTAGEPFSRLARALSTTLRYTRELTLSDTTRYMCIGPELRFALNSRDIVRHGFRGTRGQRRTEISNHAGFVFKLGDYLSRGIHLDADIQPDGTTTRLRIIAWPG</sequence>
<dbReference type="Proteomes" id="UP001519460">
    <property type="component" value="Unassembled WGS sequence"/>
</dbReference>
<organism evidence="2 3">
    <name type="scientific">Batillaria attramentaria</name>
    <dbReference type="NCBI Taxonomy" id="370345"/>
    <lineage>
        <taxon>Eukaryota</taxon>
        <taxon>Metazoa</taxon>
        <taxon>Spiralia</taxon>
        <taxon>Lophotrochozoa</taxon>
        <taxon>Mollusca</taxon>
        <taxon>Gastropoda</taxon>
        <taxon>Caenogastropoda</taxon>
        <taxon>Sorbeoconcha</taxon>
        <taxon>Cerithioidea</taxon>
        <taxon>Batillariidae</taxon>
        <taxon>Batillaria</taxon>
    </lineage>
</organism>
<dbReference type="AlphaFoldDB" id="A0ABD0KNU7"/>
<reference evidence="2 3" key="1">
    <citation type="journal article" date="2023" name="Sci. Data">
        <title>Genome assembly of the Korean intertidal mud-creeper Batillaria attramentaria.</title>
        <authorList>
            <person name="Patra A.K."/>
            <person name="Ho P.T."/>
            <person name="Jun S."/>
            <person name="Lee S.J."/>
            <person name="Kim Y."/>
            <person name="Won Y.J."/>
        </authorList>
    </citation>
    <scope>NUCLEOTIDE SEQUENCE [LARGE SCALE GENOMIC DNA]</scope>
    <source>
        <strain evidence="2">Wonlab-2016</strain>
    </source>
</reference>
<feature type="non-terminal residue" evidence="2">
    <location>
        <position position="125"/>
    </location>
</feature>